<dbReference type="PANTHER" id="PTHR37841">
    <property type="entry name" value="GLR2918 PROTEIN"/>
    <property type="match status" value="1"/>
</dbReference>
<proteinExistence type="predicted"/>
<comment type="caution">
    <text evidence="1">The sequence shown here is derived from an EMBL/GenBank/DDBJ whole genome shotgun (WGS) entry which is preliminary data.</text>
</comment>
<dbReference type="Proteomes" id="UP000638981">
    <property type="component" value="Unassembled WGS sequence"/>
</dbReference>
<dbReference type="Pfam" id="PF14903">
    <property type="entry name" value="WG_beta_rep"/>
    <property type="match status" value="2"/>
</dbReference>
<gene>
    <name evidence="1" type="ORF">GCM10007315_18420</name>
</gene>
<reference evidence="1" key="2">
    <citation type="submission" date="2020-09" db="EMBL/GenBank/DDBJ databases">
        <authorList>
            <person name="Sun Q."/>
            <person name="Kim S."/>
        </authorList>
    </citation>
    <scope>NUCLEOTIDE SEQUENCE</scope>
    <source>
        <strain evidence="1">KCTC 23310</strain>
    </source>
</reference>
<keyword evidence="2" id="KW-1185">Reference proteome</keyword>
<evidence type="ECO:0008006" key="3">
    <source>
        <dbReference type="Google" id="ProtNLM"/>
    </source>
</evidence>
<reference evidence="1" key="1">
    <citation type="journal article" date="2014" name="Int. J. Syst. Evol. Microbiol.">
        <title>Complete genome sequence of Corynebacterium casei LMG S-19264T (=DSM 44701T), isolated from a smear-ripened cheese.</title>
        <authorList>
            <consortium name="US DOE Joint Genome Institute (JGI-PGF)"/>
            <person name="Walter F."/>
            <person name="Albersmeier A."/>
            <person name="Kalinowski J."/>
            <person name="Ruckert C."/>
        </authorList>
    </citation>
    <scope>NUCLEOTIDE SEQUENCE</scope>
    <source>
        <strain evidence="1">KCTC 23310</strain>
    </source>
</reference>
<dbReference type="InterPro" id="IPR032774">
    <property type="entry name" value="WG_beta_rep"/>
</dbReference>
<evidence type="ECO:0000313" key="2">
    <source>
        <dbReference type="Proteomes" id="UP000638981"/>
    </source>
</evidence>
<name>A0A918TNK7_9RHOB</name>
<organism evidence="1 2">
    <name type="scientific">Neogemmobacter tilapiae</name>
    <dbReference type="NCBI Taxonomy" id="875041"/>
    <lineage>
        <taxon>Bacteria</taxon>
        <taxon>Pseudomonadati</taxon>
        <taxon>Pseudomonadota</taxon>
        <taxon>Alphaproteobacteria</taxon>
        <taxon>Rhodobacterales</taxon>
        <taxon>Paracoccaceae</taxon>
        <taxon>Neogemmobacter</taxon>
    </lineage>
</organism>
<protein>
    <recommendedName>
        <fullName evidence="3">WG repeat-containing protein</fullName>
    </recommendedName>
</protein>
<accession>A0A918TNK7</accession>
<dbReference type="PANTHER" id="PTHR37841:SF1">
    <property type="entry name" value="DUF3298 DOMAIN-CONTAINING PROTEIN"/>
    <property type="match status" value="1"/>
</dbReference>
<sequence>MCRYIDPNTNQAITDTVFQRAQPFSEGLAVVQVDGLYGYVDPFGKMVIPPTFEQASDFRQGMAEVFDGKQVALIDRQGREIIRTDFRRAIPVGPNVVMAIQDDKSQVQPGSDSYFFYRTRLWRPPEDEDVPVFSRAGLFDLKTGWIDTPPMRAFRPIPGSSDSFWFQIAEPGPTWNRYDWGLMRADGSWILPPQFLDVVPFGKGQSLALVAKGKERIGHDSNFGWELGHNTSGGEGILDAGGRWLGGQTYADVGLTKKREPLVFVEGDWMSIQMDGSLNPTEETPANFLLPNHGVFGYDIKSNERAYDDDPLTCEDGAAVLFSEKSDAPEADKRWSGHPYNLRWGLKDPQGHIMVPAEHRYISCPQHGVAMVPDFDRRQWCPIGSGQTHRTGSSCQDQLWTTMIREMVYAETLSADPFENSVRFWQKDLLSTLFPELVKPTEYH</sequence>
<dbReference type="AlphaFoldDB" id="A0A918TNK7"/>
<dbReference type="EMBL" id="BMYJ01000005">
    <property type="protein sequence ID" value="GHC55669.1"/>
    <property type="molecule type" value="Genomic_DNA"/>
</dbReference>
<evidence type="ECO:0000313" key="1">
    <source>
        <dbReference type="EMBL" id="GHC55669.1"/>
    </source>
</evidence>